<protein>
    <submittedName>
        <fullName evidence="1">Uncharacterized protein</fullName>
    </submittedName>
</protein>
<dbReference type="AlphaFoldDB" id="A0A9Q1FZ56"/>
<dbReference type="Proteomes" id="UP001152622">
    <property type="component" value="Chromosome 3"/>
</dbReference>
<comment type="caution">
    <text evidence="1">The sequence shown here is derived from an EMBL/GenBank/DDBJ whole genome shotgun (WGS) entry which is preliminary data.</text>
</comment>
<proteinExistence type="predicted"/>
<gene>
    <name evidence="1" type="ORF">SKAU_G00099860</name>
</gene>
<name>A0A9Q1FZ56_SYNKA</name>
<dbReference type="EMBL" id="JAINUF010000003">
    <property type="protein sequence ID" value="KAJ8369958.1"/>
    <property type="molecule type" value="Genomic_DNA"/>
</dbReference>
<evidence type="ECO:0000313" key="2">
    <source>
        <dbReference type="Proteomes" id="UP001152622"/>
    </source>
</evidence>
<organism evidence="1 2">
    <name type="scientific">Synaphobranchus kaupii</name>
    <name type="common">Kaup's arrowtooth eel</name>
    <dbReference type="NCBI Taxonomy" id="118154"/>
    <lineage>
        <taxon>Eukaryota</taxon>
        <taxon>Metazoa</taxon>
        <taxon>Chordata</taxon>
        <taxon>Craniata</taxon>
        <taxon>Vertebrata</taxon>
        <taxon>Euteleostomi</taxon>
        <taxon>Actinopterygii</taxon>
        <taxon>Neopterygii</taxon>
        <taxon>Teleostei</taxon>
        <taxon>Anguilliformes</taxon>
        <taxon>Synaphobranchidae</taxon>
        <taxon>Synaphobranchus</taxon>
    </lineage>
</organism>
<accession>A0A9Q1FZ56</accession>
<reference evidence="1" key="1">
    <citation type="journal article" date="2023" name="Science">
        <title>Genome structures resolve the early diversification of teleost fishes.</title>
        <authorList>
            <person name="Parey E."/>
            <person name="Louis A."/>
            <person name="Montfort J."/>
            <person name="Bouchez O."/>
            <person name="Roques C."/>
            <person name="Iampietro C."/>
            <person name="Lluch J."/>
            <person name="Castinel A."/>
            <person name="Donnadieu C."/>
            <person name="Desvignes T."/>
            <person name="Floi Bucao C."/>
            <person name="Jouanno E."/>
            <person name="Wen M."/>
            <person name="Mejri S."/>
            <person name="Dirks R."/>
            <person name="Jansen H."/>
            <person name="Henkel C."/>
            <person name="Chen W.J."/>
            <person name="Zahm M."/>
            <person name="Cabau C."/>
            <person name="Klopp C."/>
            <person name="Thompson A.W."/>
            <person name="Robinson-Rechavi M."/>
            <person name="Braasch I."/>
            <person name="Lecointre G."/>
            <person name="Bobe J."/>
            <person name="Postlethwait J.H."/>
            <person name="Berthelot C."/>
            <person name="Roest Crollius H."/>
            <person name="Guiguen Y."/>
        </authorList>
    </citation>
    <scope>NUCLEOTIDE SEQUENCE</scope>
    <source>
        <strain evidence="1">WJC10195</strain>
    </source>
</reference>
<evidence type="ECO:0000313" key="1">
    <source>
        <dbReference type="EMBL" id="KAJ8369958.1"/>
    </source>
</evidence>
<sequence>MAGLHSWSKTNASFRTLANPLLLPTEFAPHKRRNDQAELFNGLETTMPWFSSSVGHIPGATHRLRFQLAIEPKTFRLEVKLHNGQLKALQALQMCMPRAQQEWNLRVRAREHLENFGSAGLCCAAEPGK</sequence>
<keyword evidence="2" id="KW-1185">Reference proteome</keyword>